<evidence type="ECO:0000313" key="3">
    <source>
        <dbReference type="Proteomes" id="UP000812270"/>
    </source>
</evidence>
<comment type="caution">
    <text evidence="2">The sequence shown here is derived from an EMBL/GenBank/DDBJ whole genome shotgun (WGS) entry which is preliminary data.</text>
</comment>
<evidence type="ECO:0000313" key="2">
    <source>
        <dbReference type="EMBL" id="MBV4359299.1"/>
    </source>
</evidence>
<dbReference type="Pfam" id="PF17954">
    <property type="entry name" value="Pirin_C_2"/>
    <property type="match status" value="1"/>
</dbReference>
<protein>
    <recommendedName>
        <fullName evidence="1">Quercetin 2,3-dioxygenase C-terminal cupin domain-containing protein</fullName>
    </recommendedName>
</protein>
<feature type="domain" description="Quercetin 2,3-dioxygenase C-terminal cupin" evidence="1">
    <location>
        <begin position="164"/>
        <end position="233"/>
    </location>
</feature>
<organism evidence="2 3">
    <name type="scientific">Pinibacter aurantiacus</name>
    <dbReference type="NCBI Taxonomy" id="2851599"/>
    <lineage>
        <taxon>Bacteria</taxon>
        <taxon>Pseudomonadati</taxon>
        <taxon>Bacteroidota</taxon>
        <taxon>Chitinophagia</taxon>
        <taxon>Chitinophagales</taxon>
        <taxon>Chitinophagaceae</taxon>
        <taxon>Pinibacter</taxon>
    </lineage>
</organism>
<accession>A0A9E2W5V1</accession>
<dbReference type="EMBL" id="JAHSPG010000015">
    <property type="protein sequence ID" value="MBV4359299.1"/>
    <property type="molecule type" value="Genomic_DNA"/>
</dbReference>
<keyword evidence="3" id="KW-1185">Reference proteome</keyword>
<dbReference type="Proteomes" id="UP000812270">
    <property type="component" value="Unassembled WGS sequence"/>
</dbReference>
<reference evidence="2" key="1">
    <citation type="submission" date="2021-06" db="EMBL/GenBank/DDBJ databases">
        <authorList>
            <person name="Huq M.A."/>
        </authorList>
    </citation>
    <scope>NUCLEOTIDE SEQUENCE</scope>
    <source>
        <strain evidence="2">MAH-26</strain>
    </source>
</reference>
<sequence>MISQLRAKMYIAEQRGHFENDHLRVFATFNYGTYFNEHKKAFGPLHLLNDNTLAGNHVSLTKFEEDMYTVLLPIVGTVEYADNEGTHAVIHSGEMQCGFYKKNSGFVVKNPYESALVNYLQIGIVGSFMEKFEKPQLFQFDIDGYKNVLVDMKLKEINPALSFRVTICKLSSKKEVAYFMENPANSLYVFAIEGESEVDQRLLHARDGLGLQDIDKVEIEGLTNNAILLLIEMTQKR</sequence>
<evidence type="ECO:0000259" key="1">
    <source>
        <dbReference type="Pfam" id="PF17954"/>
    </source>
</evidence>
<gene>
    <name evidence="2" type="ORF">KTO63_19175</name>
</gene>
<dbReference type="InterPro" id="IPR012093">
    <property type="entry name" value="Pirin"/>
</dbReference>
<dbReference type="InterPro" id="IPR041602">
    <property type="entry name" value="Quercetinase_C"/>
</dbReference>
<name>A0A9E2W5V1_9BACT</name>
<dbReference type="AlphaFoldDB" id="A0A9E2W5V1"/>
<dbReference type="PANTHER" id="PTHR43212">
    <property type="entry name" value="QUERCETIN 2,3-DIOXYGENASE"/>
    <property type="match status" value="1"/>
</dbReference>
<proteinExistence type="predicted"/>
<dbReference type="RefSeq" id="WP_217793354.1">
    <property type="nucleotide sequence ID" value="NZ_JAHSPG010000015.1"/>
</dbReference>
<dbReference type="PANTHER" id="PTHR43212:SF3">
    <property type="entry name" value="QUERCETIN 2,3-DIOXYGENASE"/>
    <property type="match status" value="1"/>
</dbReference>